<dbReference type="SMART" id="SM00471">
    <property type="entry name" value="HDc"/>
    <property type="match status" value="1"/>
</dbReference>
<dbReference type="Gene3D" id="1.10.1300.10">
    <property type="entry name" value="3'5'-cyclic nucleotide phosphodiesterase, catalytic domain"/>
    <property type="match status" value="1"/>
</dbReference>
<evidence type="ECO:0000313" key="7">
    <source>
        <dbReference type="Proteomes" id="UP001527925"/>
    </source>
</evidence>
<dbReference type="InterPro" id="IPR023088">
    <property type="entry name" value="PDEase"/>
</dbReference>
<dbReference type="Proteomes" id="UP001527925">
    <property type="component" value="Unassembled WGS sequence"/>
</dbReference>
<dbReference type="InterPro" id="IPR023174">
    <property type="entry name" value="PDEase_CS"/>
</dbReference>
<dbReference type="PROSITE" id="PS00126">
    <property type="entry name" value="PDEASE_I_1"/>
    <property type="match status" value="1"/>
</dbReference>
<dbReference type="CDD" id="cd00077">
    <property type="entry name" value="HDc"/>
    <property type="match status" value="1"/>
</dbReference>
<feature type="region of interest" description="Disordered" evidence="4">
    <location>
        <begin position="56"/>
        <end position="83"/>
    </location>
</feature>
<evidence type="ECO:0000256" key="4">
    <source>
        <dbReference type="SAM" id="MobiDB-lite"/>
    </source>
</evidence>
<dbReference type="InterPro" id="IPR036971">
    <property type="entry name" value="PDEase_catalytic_dom_sf"/>
</dbReference>
<comment type="caution">
    <text evidence="6">The sequence shown here is derived from an EMBL/GenBank/DDBJ whole genome shotgun (WGS) entry which is preliminary data.</text>
</comment>
<keyword evidence="1 3" id="KW-0479">Metal-binding</keyword>
<dbReference type="PANTHER" id="PTHR11347">
    <property type="entry name" value="CYCLIC NUCLEOTIDE PHOSPHODIESTERASE"/>
    <property type="match status" value="1"/>
</dbReference>
<evidence type="ECO:0000259" key="5">
    <source>
        <dbReference type="PROSITE" id="PS51845"/>
    </source>
</evidence>
<dbReference type="EMBL" id="JADGIZ020000005">
    <property type="protein sequence ID" value="KAL2918761.1"/>
    <property type="molecule type" value="Genomic_DNA"/>
</dbReference>
<dbReference type="Pfam" id="PF00233">
    <property type="entry name" value="PDEase_I"/>
    <property type="match status" value="1"/>
</dbReference>
<proteinExistence type="inferred from homology"/>
<keyword evidence="2 3" id="KW-0378">Hydrolase</keyword>
<dbReference type="PRINTS" id="PR00387">
    <property type="entry name" value="PDIESTERASE1"/>
</dbReference>
<dbReference type="InterPro" id="IPR003607">
    <property type="entry name" value="HD/PDEase_dom"/>
</dbReference>
<evidence type="ECO:0000256" key="3">
    <source>
        <dbReference type="RuleBase" id="RU363067"/>
    </source>
</evidence>
<organism evidence="6 7">
    <name type="scientific">Polyrhizophydium stewartii</name>
    <dbReference type="NCBI Taxonomy" id="2732419"/>
    <lineage>
        <taxon>Eukaryota</taxon>
        <taxon>Fungi</taxon>
        <taxon>Fungi incertae sedis</taxon>
        <taxon>Chytridiomycota</taxon>
        <taxon>Chytridiomycota incertae sedis</taxon>
        <taxon>Chytridiomycetes</taxon>
        <taxon>Rhizophydiales</taxon>
        <taxon>Rhizophydiales incertae sedis</taxon>
        <taxon>Polyrhizophydium</taxon>
    </lineage>
</organism>
<keyword evidence="7" id="KW-1185">Reference proteome</keyword>
<sequence>MSVYLVLDGSNDVVSAPIAQASSVKNACDALRRAAGLQATPRATLRLYSPAGTLVPIGPNTAPNTSDSPYRLVSKPDPQKKRGAVESVEAVSAVLSQVDDMKKSVALVRFKIEQIEKYSGPLSKDRPLLKPATRRANKVFQSMQLPINLPKHSISNEVFEQMKAPTFDIWMFRESELIHLMMHMFAEFDLIKTFQIDEQTLYTFLWVVKSTYNRNPFHNFQHCFCVTQMMYALLHVTSVHKRLTSLEKLALIVAAIGHDMDHPGFNNAYQINACTDLATTYNDMSPLENHHAAVLFTILNRPETNILGNLSAADYKEARKIIILCILATDMAKHGEIMSKFKGFAENFSYEDANHRQALFQILIKCSDISNEVRPKHVSEPWVDNLLEEFFSQSDREKLEGLPTAPFMDREKVTKPSAQVGFIGFVMIPLFELASKVLPDMEEPVLQPIRKALDYYKSCLDSTKKA</sequence>
<dbReference type="InterPro" id="IPR002073">
    <property type="entry name" value="PDEase_catalytic_dom"/>
</dbReference>
<evidence type="ECO:0000256" key="1">
    <source>
        <dbReference type="ARBA" id="ARBA00022723"/>
    </source>
</evidence>
<gene>
    <name evidence="6" type="primary">PDE2_1</name>
    <name evidence="6" type="ORF">HK105_201595</name>
</gene>
<evidence type="ECO:0000313" key="6">
    <source>
        <dbReference type="EMBL" id="KAL2918761.1"/>
    </source>
</evidence>
<dbReference type="PROSITE" id="PS51845">
    <property type="entry name" value="PDEASE_I_2"/>
    <property type="match status" value="1"/>
</dbReference>
<accession>A0ABR4NGY4</accession>
<feature type="domain" description="PDEase" evidence="5">
    <location>
        <begin position="142"/>
        <end position="463"/>
    </location>
</feature>
<dbReference type="GO" id="GO:0004114">
    <property type="term" value="F:3',5'-cyclic-nucleotide phosphodiesterase activity"/>
    <property type="evidence" value="ECO:0007669"/>
    <property type="project" value="UniProtKB-EC"/>
</dbReference>
<protein>
    <recommendedName>
        <fullName evidence="3">Phosphodiesterase</fullName>
        <ecNumber evidence="3">3.1.4.-</ecNumber>
    </recommendedName>
</protein>
<comment type="cofactor">
    <cofactor evidence="3">
        <name>a divalent metal cation</name>
        <dbReference type="ChEBI" id="CHEBI:60240"/>
    </cofactor>
    <text evidence="3">Binds 2 divalent metal cations per subunit. Site 1 may preferentially bind zinc ions, while site 2 has a preference for magnesium and/or manganese ions.</text>
</comment>
<dbReference type="SUPFAM" id="SSF109604">
    <property type="entry name" value="HD-domain/PDEase-like"/>
    <property type="match status" value="1"/>
</dbReference>
<name>A0ABR4NGY4_9FUNG</name>
<evidence type="ECO:0000256" key="2">
    <source>
        <dbReference type="ARBA" id="ARBA00022801"/>
    </source>
</evidence>
<reference evidence="6 7" key="1">
    <citation type="submission" date="2023-09" db="EMBL/GenBank/DDBJ databases">
        <title>Pangenome analysis of Batrachochytrium dendrobatidis and related Chytrids.</title>
        <authorList>
            <person name="Yacoub M.N."/>
            <person name="Stajich J.E."/>
            <person name="James T.Y."/>
        </authorList>
    </citation>
    <scope>NUCLEOTIDE SEQUENCE [LARGE SCALE GENOMIC DNA]</scope>
    <source>
        <strain evidence="6 7">JEL0888</strain>
    </source>
</reference>
<comment type="similarity">
    <text evidence="3">Belongs to the cyclic nucleotide phosphodiesterase family.</text>
</comment>
<dbReference type="EC" id="3.1.4.-" evidence="3"/>